<dbReference type="GeneID" id="31926642"/>
<protein>
    <submittedName>
        <fullName evidence="2">Uncharacterized protein</fullName>
    </submittedName>
</protein>
<reference evidence="2 3" key="1">
    <citation type="journal article" date="2012" name="J. Bacteriol.">
        <title>Genome sequence of Thalassospira xiamenensis type strain M-5.</title>
        <authorList>
            <person name="Lai Q."/>
            <person name="Shao Z."/>
        </authorList>
    </citation>
    <scope>NUCLEOTIDE SEQUENCE [LARGE SCALE GENOMIC DNA]</scope>
    <source>
        <strain evidence="2 3">M-5</strain>
    </source>
</reference>
<keyword evidence="1" id="KW-0472">Membrane</keyword>
<dbReference type="KEGG" id="txi:TH3_04800"/>
<evidence type="ECO:0000256" key="1">
    <source>
        <dbReference type="SAM" id="Phobius"/>
    </source>
</evidence>
<name>A0AB72U9V9_9PROT</name>
<feature type="transmembrane region" description="Helical" evidence="1">
    <location>
        <begin position="62"/>
        <end position="83"/>
    </location>
</feature>
<evidence type="ECO:0000313" key="3">
    <source>
        <dbReference type="Proteomes" id="UP000007127"/>
    </source>
</evidence>
<keyword evidence="1" id="KW-1133">Transmembrane helix</keyword>
<organism evidence="2 3">
    <name type="scientific">Thalassospira xiamenensis M-5 = DSM 17429</name>
    <dbReference type="NCBI Taxonomy" id="1123366"/>
    <lineage>
        <taxon>Bacteria</taxon>
        <taxon>Pseudomonadati</taxon>
        <taxon>Pseudomonadota</taxon>
        <taxon>Alphaproteobacteria</taxon>
        <taxon>Rhodospirillales</taxon>
        <taxon>Thalassospiraceae</taxon>
        <taxon>Thalassospira</taxon>
    </lineage>
</organism>
<dbReference type="AlphaFoldDB" id="A0AB72U9V9"/>
<dbReference type="EMBL" id="CP004388">
    <property type="protein sequence ID" value="AJD51080.1"/>
    <property type="molecule type" value="Genomic_DNA"/>
</dbReference>
<dbReference type="RefSeq" id="WP_139328320.1">
    <property type="nucleotide sequence ID" value="NZ_CP004388.1"/>
</dbReference>
<feature type="transmembrane region" description="Helical" evidence="1">
    <location>
        <begin position="5"/>
        <end position="27"/>
    </location>
</feature>
<gene>
    <name evidence="2" type="ORF">TH3_04800</name>
</gene>
<keyword evidence="1" id="KW-0812">Transmembrane</keyword>
<dbReference type="Proteomes" id="UP000007127">
    <property type="component" value="Chromosome"/>
</dbReference>
<sequence>MKSIIFKALVCANVVQLLALSYFIYIFSDPLLNGAFIVIDNEFVNGKDSVAYAAEIGRLDTISLLVAYLGLFLIVFTIGSIWYSHHDARSAAQSTASEQAAVVATRQVQDYIDNSLSDELSELLLEDPQILESAVRSGLRNESVFLEQIVKDILEESGHIPAAQSDDSIMKAFTNIDADEMEEGGDDDDR</sequence>
<proteinExistence type="predicted"/>
<accession>A0AB72U9V9</accession>
<evidence type="ECO:0000313" key="2">
    <source>
        <dbReference type="EMBL" id="AJD51080.1"/>
    </source>
</evidence>